<dbReference type="Gene3D" id="2.40.50.140">
    <property type="entry name" value="Nucleic acid-binding proteins"/>
    <property type="match status" value="1"/>
</dbReference>
<accession>A0A4R5A407</accession>
<organism evidence="3 4">
    <name type="scientific">Jiangella aurantiaca</name>
    <dbReference type="NCBI Taxonomy" id="2530373"/>
    <lineage>
        <taxon>Bacteria</taxon>
        <taxon>Bacillati</taxon>
        <taxon>Actinomycetota</taxon>
        <taxon>Actinomycetes</taxon>
        <taxon>Jiangellales</taxon>
        <taxon>Jiangellaceae</taxon>
        <taxon>Jiangella</taxon>
    </lineage>
</organism>
<keyword evidence="1 2" id="KW-0238">DNA-binding</keyword>
<evidence type="ECO:0008006" key="5">
    <source>
        <dbReference type="Google" id="ProtNLM"/>
    </source>
</evidence>
<reference evidence="3 4" key="1">
    <citation type="submission" date="2019-02" db="EMBL/GenBank/DDBJ databases">
        <title>Draft genome sequences of novel Actinobacteria.</title>
        <authorList>
            <person name="Sahin N."/>
            <person name="Ay H."/>
            <person name="Saygin H."/>
        </authorList>
    </citation>
    <scope>NUCLEOTIDE SEQUENCE [LARGE SCALE GENOMIC DNA]</scope>
    <source>
        <strain evidence="3 4">8K307</strain>
    </source>
</reference>
<keyword evidence="4" id="KW-1185">Reference proteome</keyword>
<protein>
    <recommendedName>
        <fullName evidence="5">Single-stranded DNA-binding protein</fullName>
    </recommendedName>
</protein>
<gene>
    <name evidence="3" type="ORF">E1262_25340</name>
</gene>
<dbReference type="SUPFAM" id="SSF50249">
    <property type="entry name" value="Nucleic acid-binding proteins"/>
    <property type="match status" value="1"/>
</dbReference>
<dbReference type="PROSITE" id="PS50935">
    <property type="entry name" value="SSB"/>
    <property type="match status" value="1"/>
</dbReference>
<evidence type="ECO:0000256" key="1">
    <source>
        <dbReference type="ARBA" id="ARBA00023125"/>
    </source>
</evidence>
<dbReference type="AlphaFoldDB" id="A0A4R5A407"/>
<comment type="caution">
    <text evidence="3">The sequence shown here is derived from an EMBL/GenBank/DDBJ whole genome shotgun (WGS) entry which is preliminary data.</text>
</comment>
<sequence>MCTARHQLATPEGGPRVRAEMCAAGATPTSDQHPRWEETTMSNAFPASPAGRIATDPKLVAGANPRLTFRLAVDDRAQEDGQWITKQTVFHDVVVFGRSAETYARLYRRVIP</sequence>
<dbReference type="EMBL" id="SMLB01000052">
    <property type="protein sequence ID" value="TDD65404.1"/>
    <property type="molecule type" value="Genomic_DNA"/>
</dbReference>
<name>A0A4R5A407_9ACTN</name>
<evidence type="ECO:0000313" key="3">
    <source>
        <dbReference type="EMBL" id="TDD65404.1"/>
    </source>
</evidence>
<dbReference type="GO" id="GO:0003697">
    <property type="term" value="F:single-stranded DNA binding"/>
    <property type="evidence" value="ECO:0007669"/>
    <property type="project" value="InterPro"/>
</dbReference>
<dbReference type="InterPro" id="IPR012340">
    <property type="entry name" value="NA-bd_OB-fold"/>
</dbReference>
<dbReference type="InterPro" id="IPR000424">
    <property type="entry name" value="Primosome_PriB/ssb"/>
</dbReference>
<dbReference type="Proteomes" id="UP000295217">
    <property type="component" value="Unassembled WGS sequence"/>
</dbReference>
<proteinExistence type="predicted"/>
<dbReference type="OrthoDB" id="4773434at2"/>
<evidence type="ECO:0000313" key="4">
    <source>
        <dbReference type="Proteomes" id="UP000295217"/>
    </source>
</evidence>
<evidence type="ECO:0000256" key="2">
    <source>
        <dbReference type="PROSITE-ProRule" id="PRU00252"/>
    </source>
</evidence>